<gene>
    <name evidence="1" type="ORF">NPIL_256711</name>
</gene>
<sequence length="103" mass="12051">MEYLPFSFSLSPTDGAMQLRFPTQSLNSWRTCSDGQQVRGRAEKLRMWFRCLIYTWSCIEPGQGEPQAMVFQVSNLPWKISTYFLYMLWPNDNSEKNPSSIIL</sequence>
<name>A0A8X6QM39_NEPPI</name>
<keyword evidence="2" id="KW-1185">Reference proteome</keyword>
<dbReference type="EMBL" id="BMAW01129202">
    <property type="protein sequence ID" value="GFU29401.1"/>
    <property type="molecule type" value="Genomic_DNA"/>
</dbReference>
<accession>A0A8X6QM39</accession>
<reference evidence="1" key="1">
    <citation type="submission" date="2020-08" db="EMBL/GenBank/DDBJ databases">
        <title>Multicomponent nature underlies the extraordinary mechanical properties of spider dragline silk.</title>
        <authorList>
            <person name="Kono N."/>
            <person name="Nakamura H."/>
            <person name="Mori M."/>
            <person name="Yoshida Y."/>
            <person name="Ohtoshi R."/>
            <person name="Malay A.D."/>
            <person name="Moran D.A.P."/>
            <person name="Tomita M."/>
            <person name="Numata K."/>
            <person name="Arakawa K."/>
        </authorList>
    </citation>
    <scope>NUCLEOTIDE SEQUENCE</scope>
</reference>
<comment type="caution">
    <text evidence="1">The sequence shown here is derived from an EMBL/GenBank/DDBJ whole genome shotgun (WGS) entry which is preliminary data.</text>
</comment>
<dbReference type="Proteomes" id="UP000887013">
    <property type="component" value="Unassembled WGS sequence"/>
</dbReference>
<protein>
    <submittedName>
        <fullName evidence="1">Uncharacterized protein</fullName>
    </submittedName>
</protein>
<proteinExistence type="predicted"/>
<evidence type="ECO:0000313" key="1">
    <source>
        <dbReference type="EMBL" id="GFU29401.1"/>
    </source>
</evidence>
<organism evidence="1 2">
    <name type="scientific">Nephila pilipes</name>
    <name type="common">Giant wood spider</name>
    <name type="synonym">Nephila maculata</name>
    <dbReference type="NCBI Taxonomy" id="299642"/>
    <lineage>
        <taxon>Eukaryota</taxon>
        <taxon>Metazoa</taxon>
        <taxon>Ecdysozoa</taxon>
        <taxon>Arthropoda</taxon>
        <taxon>Chelicerata</taxon>
        <taxon>Arachnida</taxon>
        <taxon>Araneae</taxon>
        <taxon>Araneomorphae</taxon>
        <taxon>Entelegynae</taxon>
        <taxon>Araneoidea</taxon>
        <taxon>Nephilidae</taxon>
        <taxon>Nephila</taxon>
    </lineage>
</organism>
<evidence type="ECO:0000313" key="2">
    <source>
        <dbReference type="Proteomes" id="UP000887013"/>
    </source>
</evidence>
<dbReference type="AlphaFoldDB" id="A0A8X6QM39"/>